<dbReference type="EMBL" id="JAPCWZ010000001">
    <property type="protein sequence ID" value="KAK8880188.1"/>
    <property type="molecule type" value="Genomic_DNA"/>
</dbReference>
<organism evidence="2 3">
    <name type="scientific">Apiospora arundinis</name>
    <dbReference type="NCBI Taxonomy" id="335852"/>
    <lineage>
        <taxon>Eukaryota</taxon>
        <taxon>Fungi</taxon>
        <taxon>Dikarya</taxon>
        <taxon>Ascomycota</taxon>
        <taxon>Pezizomycotina</taxon>
        <taxon>Sordariomycetes</taxon>
        <taxon>Xylariomycetidae</taxon>
        <taxon>Amphisphaeriales</taxon>
        <taxon>Apiosporaceae</taxon>
        <taxon>Apiospora</taxon>
    </lineage>
</organism>
<accession>A0ABR2JNX4</accession>
<comment type="caution">
    <text evidence="2">The sequence shown here is derived from an EMBL/GenBank/DDBJ whole genome shotgun (WGS) entry which is preliminary data.</text>
</comment>
<dbReference type="PANTHER" id="PTHR42085">
    <property type="entry name" value="F-BOX DOMAIN-CONTAINING PROTEIN"/>
    <property type="match status" value="1"/>
</dbReference>
<protein>
    <submittedName>
        <fullName evidence="2">Uncharacterized protein</fullName>
    </submittedName>
</protein>
<evidence type="ECO:0000313" key="2">
    <source>
        <dbReference type="EMBL" id="KAK8880188.1"/>
    </source>
</evidence>
<feature type="compositionally biased region" description="Low complexity" evidence="1">
    <location>
        <begin position="105"/>
        <end position="122"/>
    </location>
</feature>
<dbReference type="PANTHER" id="PTHR42085:SF1">
    <property type="entry name" value="F-BOX DOMAIN-CONTAINING PROTEIN"/>
    <property type="match status" value="1"/>
</dbReference>
<sequence>MESYFTSAPAEVRLLIYRHLFTHPNDTAIEIRTAGENRLPPTPMRIRSRYHVLEKQAMLQRRGSYETTYYYHQPHSPLPFHQQQRYLPAAVLKKPAGGNEGGRPSSSSSSSSSSSGSSSKGSNARCGSDDDYYICAALMRVCRLVHAETSHLVYAKHAFDFGADMESVEPFLSDLTPGSRSMVREISLYKRGPIAGYGFDSDRNEWRAVCRYLAKLLPLSSNYSSSSSTSSSGSDVDGKSQLQKQQQQQVEVQQDQHEGIRKLRLVVQCGTPPASYSAASRADVLRNMTAAQFQLLADIKHESLDWVAELAQVGGIEELEVVPHIVPCPTPKNTGMILFAALSSSVPGLEEFLRTQLRLVD</sequence>
<evidence type="ECO:0000313" key="3">
    <source>
        <dbReference type="Proteomes" id="UP001390339"/>
    </source>
</evidence>
<reference evidence="2 3" key="1">
    <citation type="journal article" date="2024" name="IMA Fungus">
        <title>Apiospora arundinis, a panoply of carbohydrate-active enzymes and secondary metabolites.</title>
        <authorList>
            <person name="Sorensen T."/>
            <person name="Petersen C."/>
            <person name="Muurmann A.T."/>
            <person name="Christiansen J.V."/>
            <person name="Brundto M.L."/>
            <person name="Overgaard C.K."/>
            <person name="Boysen A.T."/>
            <person name="Wollenberg R.D."/>
            <person name="Larsen T.O."/>
            <person name="Sorensen J.L."/>
            <person name="Nielsen K.L."/>
            <person name="Sondergaard T.E."/>
        </authorList>
    </citation>
    <scope>NUCLEOTIDE SEQUENCE [LARGE SCALE GENOMIC DNA]</scope>
    <source>
        <strain evidence="2 3">AAU 773</strain>
    </source>
</reference>
<name>A0ABR2JNX4_9PEZI</name>
<feature type="compositionally biased region" description="Low complexity" evidence="1">
    <location>
        <begin position="221"/>
        <end position="234"/>
    </location>
</feature>
<feature type="region of interest" description="Disordered" evidence="1">
    <location>
        <begin position="93"/>
        <end position="125"/>
    </location>
</feature>
<gene>
    <name evidence="2" type="ORF">PGQ11_001482</name>
</gene>
<feature type="region of interest" description="Disordered" evidence="1">
    <location>
        <begin position="221"/>
        <end position="254"/>
    </location>
</feature>
<dbReference type="Proteomes" id="UP001390339">
    <property type="component" value="Unassembled WGS sequence"/>
</dbReference>
<evidence type="ECO:0000256" key="1">
    <source>
        <dbReference type="SAM" id="MobiDB-lite"/>
    </source>
</evidence>
<proteinExistence type="predicted"/>
<keyword evidence="3" id="KW-1185">Reference proteome</keyword>
<dbReference type="InterPro" id="IPR038883">
    <property type="entry name" value="AN11006-like"/>
</dbReference>
<feature type="compositionally biased region" description="Low complexity" evidence="1">
    <location>
        <begin position="241"/>
        <end position="253"/>
    </location>
</feature>